<organism evidence="1 2">
    <name type="scientific">Meloidogyne enterolobii</name>
    <name type="common">Root-knot nematode worm</name>
    <name type="synonym">Meloidogyne mayaguensis</name>
    <dbReference type="NCBI Taxonomy" id="390850"/>
    <lineage>
        <taxon>Eukaryota</taxon>
        <taxon>Metazoa</taxon>
        <taxon>Ecdysozoa</taxon>
        <taxon>Nematoda</taxon>
        <taxon>Chromadorea</taxon>
        <taxon>Rhabditida</taxon>
        <taxon>Tylenchina</taxon>
        <taxon>Tylenchomorpha</taxon>
        <taxon>Tylenchoidea</taxon>
        <taxon>Meloidogynidae</taxon>
        <taxon>Meloidogyninae</taxon>
        <taxon>Meloidogyne</taxon>
    </lineage>
</organism>
<reference evidence="1" key="1">
    <citation type="submission" date="2023-11" db="EMBL/GenBank/DDBJ databases">
        <authorList>
            <person name="Poullet M."/>
        </authorList>
    </citation>
    <scope>NUCLEOTIDE SEQUENCE</scope>
    <source>
        <strain evidence="1">E1834</strain>
    </source>
</reference>
<dbReference type="Proteomes" id="UP001497535">
    <property type="component" value="Unassembled WGS sequence"/>
</dbReference>
<accession>A0ACB0XPN9</accession>
<keyword evidence="2" id="KW-1185">Reference proteome</keyword>
<evidence type="ECO:0000313" key="2">
    <source>
        <dbReference type="Proteomes" id="UP001497535"/>
    </source>
</evidence>
<comment type="caution">
    <text evidence="1">The sequence shown here is derived from an EMBL/GenBank/DDBJ whole genome shotgun (WGS) entry which is preliminary data.</text>
</comment>
<protein>
    <submittedName>
        <fullName evidence="1">Uncharacterized protein</fullName>
    </submittedName>
</protein>
<evidence type="ECO:0000313" key="1">
    <source>
        <dbReference type="EMBL" id="CAK5011550.1"/>
    </source>
</evidence>
<gene>
    <name evidence="1" type="ORF">MENTE1834_LOCUS1939</name>
</gene>
<dbReference type="EMBL" id="CAVMJV010000001">
    <property type="protein sequence ID" value="CAK5011550.1"/>
    <property type="molecule type" value="Genomic_DNA"/>
</dbReference>
<sequence>MKCQECKYNQRCDGMSSYPDPCNLISYFCFWGLLLAKPVYSLPINFFFQILSLV</sequence>
<name>A0ACB0XPN9_MELEN</name>
<proteinExistence type="predicted"/>